<dbReference type="KEGG" id="paqt:E8L99_12220"/>
<evidence type="ECO:0000313" key="2">
    <source>
        <dbReference type="Proteomes" id="UP000298588"/>
    </source>
</evidence>
<dbReference type="Pfam" id="PF16868">
    <property type="entry name" value="NMT1_3"/>
    <property type="match status" value="1"/>
</dbReference>
<sequence length="323" mass="33064">MPSASPSRRSFTLGSLGAAVTFGSAGAQQPPAKLVLGTATPGGGFPLFGAAVQAGVQEADPTLTLETINTKGSTENVPLLEAGRIDLGLCTGEVAYEAMAGIGRTASGVRIAAAMYPTAGMFVARGDNPARTIRDLVGKRVIFGARGSGLVVLARYALDGLGLDPDKDFTPVYLERAGDGPAMVLDGSAAALWGGGIGWPGFETVAKGPQGARFIVPDASEIDRITTKHAFLKRLSMPAGAYPGIAADLPSVGSWSVILARPGLDDALAYRFAKALHQAEGGLGRRLAQAAATTARNTLAAAPKPDFIHPGVVRYLREAGITG</sequence>
<protein>
    <submittedName>
        <fullName evidence="1">TAXI family TRAP transporter solute-binding subunit</fullName>
    </submittedName>
</protein>
<gene>
    <name evidence="1" type="ORF">E8L99_12220</name>
</gene>
<dbReference type="EMBL" id="CP039865">
    <property type="protein sequence ID" value="QCK86466.1"/>
    <property type="molecule type" value="Genomic_DNA"/>
</dbReference>
<proteinExistence type="predicted"/>
<dbReference type="OrthoDB" id="7331522at2"/>
<dbReference type="Proteomes" id="UP000298588">
    <property type="component" value="Chromosome"/>
</dbReference>
<accession>A0A4D7QM22</accession>
<dbReference type="NCBIfam" id="TIGR02122">
    <property type="entry name" value="TRAP_TAXI"/>
    <property type="match status" value="1"/>
</dbReference>
<dbReference type="SUPFAM" id="SSF53850">
    <property type="entry name" value="Periplasmic binding protein-like II"/>
    <property type="match status" value="1"/>
</dbReference>
<dbReference type="AlphaFoldDB" id="A0A4D7QM22"/>
<dbReference type="InterPro" id="IPR011852">
    <property type="entry name" value="TRAP_TAXI"/>
</dbReference>
<reference evidence="1 2" key="1">
    <citation type="submission" date="2019-04" db="EMBL/GenBank/DDBJ databases">
        <title>Phreatobacter aquaticus sp. nov.</title>
        <authorList>
            <person name="Choi A."/>
            <person name="Baek K."/>
        </authorList>
    </citation>
    <scope>NUCLEOTIDE SEQUENCE [LARGE SCALE GENOMIC DNA]</scope>
    <source>
        <strain evidence="1 2">NMCR1094</strain>
    </source>
</reference>
<dbReference type="PANTHER" id="PTHR42941">
    <property type="entry name" value="SLL1037 PROTEIN"/>
    <property type="match status" value="1"/>
</dbReference>
<evidence type="ECO:0000313" key="1">
    <source>
        <dbReference type="EMBL" id="QCK86466.1"/>
    </source>
</evidence>
<keyword evidence="2" id="KW-1185">Reference proteome</keyword>
<dbReference type="Gene3D" id="3.40.190.10">
    <property type="entry name" value="Periplasmic binding protein-like II"/>
    <property type="match status" value="2"/>
</dbReference>
<dbReference type="PANTHER" id="PTHR42941:SF1">
    <property type="entry name" value="SLL1037 PROTEIN"/>
    <property type="match status" value="1"/>
</dbReference>
<dbReference type="RefSeq" id="WP_137099797.1">
    <property type="nucleotide sequence ID" value="NZ_CP039865.1"/>
</dbReference>
<organism evidence="1 2">
    <name type="scientific">Phreatobacter aquaticus</name>
    <dbReference type="NCBI Taxonomy" id="2570229"/>
    <lineage>
        <taxon>Bacteria</taxon>
        <taxon>Pseudomonadati</taxon>
        <taxon>Pseudomonadota</taxon>
        <taxon>Alphaproteobacteria</taxon>
        <taxon>Hyphomicrobiales</taxon>
        <taxon>Phreatobacteraceae</taxon>
        <taxon>Phreatobacter</taxon>
    </lineage>
</organism>
<name>A0A4D7QM22_9HYPH</name>